<keyword evidence="4" id="KW-1134">Transmembrane beta strand</keyword>
<dbReference type="EMBL" id="CP114976">
    <property type="protein sequence ID" value="WBE24769.1"/>
    <property type="molecule type" value="Genomic_DNA"/>
</dbReference>
<keyword evidence="3" id="KW-0813">Transport</keyword>
<dbReference type="Gene3D" id="1.20.1600.10">
    <property type="entry name" value="Outer membrane efflux proteins (OEP)"/>
    <property type="match status" value="1"/>
</dbReference>
<evidence type="ECO:0000256" key="2">
    <source>
        <dbReference type="ARBA" id="ARBA00007613"/>
    </source>
</evidence>
<dbReference type="GO" id="GO:1990281">
    <property type="term" value="C:efflux pump complex"/>
    <property type="evidence" value="ECO:0007669"/>
    <property type="project" value="TreeGrafter"/>
</dbReference>
<comment type="subcellular location">
    <subcellularLocation>
        <location evidence="1">Cell outer membrane</location>
    </subcellularLocation>
</comment>
<evidence type="ECO:0000259" key="10">
    <source>
        <dbReference type="PROSITE" id="PS51123"/>
    </source>
</evidence>
<evidence type="ECO:0000256" key="7">
    <source>
        <dbReference type="ARBA" id="ARBA00023237"/>
    </source>
</evidence>
<dbReference type="Gene3D" id="3.30.1330.60">
    <property type="entry name" value="OmpA-like domain"/>
    <property type="match status" value="1"/>
</dbReference>
<dbReference type="CDD" id="cd07185">
    <property type="entry name" value="OmpA_C-like"/>
    <property type="match status" value="1"/>
</dbReference>
<keyword evidence="6 8" id="KW-0472">Membrane</keyword>
<evidence type="ECO:0000256" key="9">
    <source>
        <dbReference type="SAM" id="SignalP"/>
    </source>
</evidence>
<evidence type="ECO:0000313" key="12">
    <source>
        <dbReference type="Proteomes" id="UP001212189"/>
    </source>
</evidence>
<evidence type="ECO:0000256" key="6">
    <source>
        <dbReference type="ARBA" id="ARBA00023136"/>
    </source>
</evidence>
<dbReference type="PROSITE" id="PS51123">
    <property type="entry name" value="OMPA_2"/>
    <property type="match status" value="1"/>
</dbReference>
<dbReference type="AlphaFoldDB" id="A0AAE9VMS9"/>
<keyword evidence="5" id="KW-0812">Transmembrane</keyword>
<dbReference type="PANTHER" id="PTHR30026:SF22">
    <property type="entry name" value="OUTER MEMBRANE EFFLUX PROTEIN"/>
    <property type="match status" value="1"/>
</dbReference>
<dbReference type="KEGG" id="dce:O6P33_10405"/>
<keyword evidence="12" id="KW-1185">Reference proteome</keyword>
<dbReference type="PANTHER" id="PTHR30026">
    <property type="entry name" value="OUTER MEMBRANE PROTEIN TOLC"/>
    <property type="match status" value="1"/>
</dbReference>
<dbReference type="SUPFAM" id="SSF56954">
    <property type="entry name" value="Outer membrane efflux proteins (OEP)"/>
    <property type="match status" value="1"/>
</dbReference>
<proteinExistence type="inferred from homology"/>
<dbReference type="RefSeq" id="WP_269817713.1">
    <property type="nucleotide sequence ID" value="NZ_CP114976.1"/>
</dbReference>
<gene>
    <name evidence="11" type="ORF">O6P33_10405</name>
</gene>
<sequence>MQPIVSFKKLALAVCLGVVTLHAQAQQDTLAGAVKEAMDYQPEIQAKLHAFNAATYDRREAFGGYLPSVDLKGAVGQADRQHDNRNWYSRNYAEVSLTQILFDGFRVRNQVAKAEHTSRMRYYELLDEAETKSLEVTSAYLDVLRYREMVRLAQVNLDNHLSVQTQIEQRAQRGVSNNADLLQINGRVSLAESNLLTEIANLQTVSARFQRLVGRLPAEDMAEVATGQLTAPTDIQTVLDAGYANNPSLHAAFENIDVSQSAFQEAKANRYPTFEFGASHGAYKNNNGFDNRQINNSSRGSRYGDESIVEIRMRYNLYRGGSDRAAERAAFQRINQAEDLRDKACVDLRQTASIAYSDIANLEIKQSALKNHRDGSIKVVSAYREQFDIGRRSLLDVLDSENEAFQAERAYVHGHYDLIAANARTLQSMGKLLNTLAVSADEIPSLSDINADSRVADARDYCSNYGTTGWDVSRYFNSKSPVQVMDLSGDTLFDSGSAQIKPRAMPSLERFVEMVKNNGNLREVQIVGHTDNTGSEAINRKLSLERAIAVRDFMIANGVNSAIISAQGVASTQPVASNATAQGRAENRRVTLTVKRD</sequence>
<dbReference type="NCBIfam" id="TIGR01844">
    <property type="entry name" value="type_I_sec_TolC"/>
    <property type="match status" value="1"/>
</dbReference>
<dbReference type="InterPro" id="IPR006665">
    <property type="entry name" value="OmpA-like"/>
</dbReference>
<keyword evidence="9" id="KW-0732">Signal</keyword>
<dbReference type="GO" id="GO:0015562">
    <property type="term" value="F:efflux transmembrane transporter activity"/>
    <property type="evidence" value="ECO:0007669"/>
    <property type="project" value="InterPro"/>
</dbReference>
<comment type="similarity">
    <text evidence="2">Belongs to the outer membrane factor (OMF) (TC 1.B.17) family.</text>
</comment>
<feature type="chain" id="PRO_5041972987" evidence="9">
    <location>
        <begin position="26"/>
        <end position="597"/>
    </location>
</feature>
<dbReference type="InterPro" id="IPR036737">
    <property type="entry name" value="OmpA-like_sf"/>
</dbReference>
<dbReference type="SUPFAM" id="SSF103088">
    <property type="entry name" value="OmpA-like"/>
    <property type="match status" value="1"/>
</dbReference>
<dbReference type="PRINTS" id="PR01021">
    <property type="entry name" value="OMPADOMAIN"/>
</dbReference>
<dbReference type="Proteomes" id="UP001212189">
    <property type="component" value="Chromosome"/>
</dbReference>
<evidence type="ECO:0000256" key="5">
    <source>
        <dbReference type="ARBA" id="ARBA00022692"/>
    </source>
</evidence>
<evidence type="ECO:0000256" key="3">
    <source>
        <dbReference type="ARBA" id="ARBA00022448"/>
    </source>
</evidence>
<dbReference type="InterPro" id="IPR003423">
    <property type="entry name" value="OMP_efflux"/>
</dbReference>
<dbReference type="GO" id="GO:0009279">
    <property type="term" value="C:cell outer membrane"/>
    <property type="evidence" value="ECO:0007669"/>
    <property type="project" value="UniProtKB-SubCell"/>
</dbReference>
<accession>A0AAE9VMS9</accession>
<reference evidence="11 12" key="1">
    <citation type="submission" date="2022-12" db="EMBL/GenBank/DDBJ databases">
        <title>Coexistence and Characterization of a Novel Tigecycline Resistance gene tet(X) variant and blaNDM-1 in a Pseudomonas caeni Isolate of Chicken Origin.</title>
        <authorList>
            <person name="Lu X."/>
            <person name="Zhang L."/>
            <person name="Li R."/>
            <person name="Wang Z."/>
        </authorList>
    </citation>
    <scope>NUCLEOTIDE SEQUENCE [LARGE SCALE GENOMIC DNA]</scope>
    <source>
        <strain evidence="11 12">CE14</strain>
    </source>
</reference>
<dbReference type="InterPro" id="IPR006664">
    <property type="entry name" value="OMP_bac"/>
</dbReference>
<evidence type="ECO:0000313" key="11">
    <source>
        <dbReference type="EMBL" id="WBE24769.1"/>
    </source>
</evidence>
<organism evidence="11 12">
    <name type="scientific">Denitrificimonas caeni</name>
    <dbReference type="NCBI Taxonomy" id="521720"/>
    <lineage>
        <taxon>Bacteria</taxon>
        <taxon>Pseudomonadati</taxon>
        <taxon>Pseudomonadota</taxon>
        <taxon>Gammaproteobacteria</taxon>
        <taxon>Pseudomonadales</taxon>
        <taxon>Pseudomonadaceae</taxon>
        <taxon>Denitrificimonas</taxon>
    </lineage>
</organism>
<dbReference type="Pfam" id="PF00691">
    <property type="entry name" value="OmpA"/>
    <property type="match status" value="1"/>
</dbReference>
<dbReference type="InterPro" id="IPR010130">
    <property type="entry name" value="T1SS_OMP_TolC"/>
</dbReference>
<feature type="domain" description="OmpA-like" evidence="10">
    <location>
        <begin position="480"/>
        <end position="597"/>
    </location>
</feature>
<evidence type="ECO:0000256" key="4">
    <source>
        <dbReference type="ARBA" id="ARBA00022452"/>
    </source>
</evidence>
<keyword evidence="7" id="KW-0998">Cell outer membrane</keyword>
<dbReference type="InterPro" id="IPR051906">
    <property type="entry name" value="TolC-like"/>
</dbReference>
<dbReference type="Pfam" id="PF02321">
    <property type="entry name" value="OEP"/>
    <property type="match status" value="2"/>
</dbReference>
<dbReference type="GO" id="GO:0015288">
    <property type="term" value="F:porin activity"/>
    <property type="evidence" value="ECO:0007669"/>
    <property type="project" value="TreeGrafter"/>
</dbReference>
<name>A0AAE9VMS9_9GAMM</name>
<evidence type="ECO:0000256" key="8">
    <source>
        <dbReference type="PROSITE-ProRule" id="PRU00473"/>
    </source>
</evidence>
<protein>
    <submittedName>
        <fullName evidence="11">TolC family outer membrane protein</fullName>
    </submittedName>
</protein>
<evidence type="ECO:0000256" key="1">
    <source>
        <dbReference type="ARBA" id="ARBA00004442"/>
    </source>
</evidence>
<feature type="signal peptide" evidence="9">
    <location>
        <begin position="1"/>
        <end position="25"/>
    </location>
</feature>